<dbReference type="Proteomes" id="UP000677413">
    <property type="component" value="Unassembled WGS sequence"/>
</dbReference>
<accession>A0A940XX23</accession>
<reference evidence="5 6" key="1">
    <citation type="submission" date="2021-04" db="EMBL/GenBank/DDBJ databases">
        <authorList>
            <person name="Tang X."/>
            <person name="Zhou X."/>
            <person name="Chen X."/>
            <person name="Cernava T."/>
            <person name="Zhang C."/>
        </authorList>
    </citation>
    <scope>NUCLEOTIDE SEQUENCE [LARGE SCALE GENOMIC DNA]</scope>
    <source>
        <strain evidence="5 6">BH-SS-21</strain>
    </source>
</reference>
<feature type="domain" description="HTH luxR-type" evidence="4">
    <location>
        <begin position="903"/>
        <end position="968"/>
    </location>
</feature>
<dbReference type="SUPFAM" id="SSF46894">
    <property type="entry name" value="C-terminal effector domain of the bipartite response regulators"/>
    <property type="match status" value="1"/>
</dbReference>
<dbReference type="GO" id="GO:0006355">
    <property type="term" value="P:regulation of DNA-templated transcription"/>
    <property type="evidence" value="ECO:0007669"/>
    <property type="project" value="InterPro"/>
</dbReference>
<dbReference type="InterPro" id="IPR016032">
    <property type="entry name" value="Sig_transdc_resp-reg_C-effctor"/>
</dbReference>
<dbReference type="GO" id="GO:0005737">
    <property type="term" value="C:cytoplasm"/>
    <property type="evidence" value="ECO:0007669"/>
    <property type="project" value="TreeGrafter"/>
</dbReference>
<dbReference type="Gene3D" id="1.25.40.10">
    <property type="entry name" value="Tetratricopeptide repeat domain"/>
    <property type="match status" value="1"/>
</dbReference>
<dbReference type="InterPro" id="IPR036388">
    <property type="entry name" value="WH-like_DNA-bd_sf"/>
</dbReference>
<evidence type="ECO:0000256" key="1">
    <source>
        <dbReference type="ARBA" id="ARBA00022741"/>
    </source>
</evidence>
<name>A0A940XX23_9ACTN</name>
<dbReference type="EMBL" id="JAGPYQ010000001">
    <property type="protein sequence ID" value="MBQ0851701.1"/>
    <property type="molecule type" value="Genomic_DNA"/>
</dbReference>
<dbReference type="AlphaFoldDB" id="A0A940XX23"/>
<dbReference type="SUPFAM" id="SSF48452">
    <property type="entry name" value="TPR-like"/>
    <property type="match status" value="1"/>
</dbReference>
<evidence type="ECO:0000256" key="2">
    <source>
        <dbReference type="ARBA" id="ARBA00022840"/>
    </source>
</evidence>
<dbReference type="PROSITE" id="PS00622">
    <property type="entry name" value="HTH_LUXR_1"/>
    <property type="match status" value="1"/>
</dbReference>
<proteinExistence type="predicted"/>
<keyword evidence="6" id="KW-1185">Reference proteome</keyword>
<sequence length="974" mass="103619">MGNGFVRDNRAYGVTVGHFFRSGEGHGISGRRRVTDDGAWIVGRDRELAVLTSLVKGLSSADPATEPPGTGVLVVTGSPGSGKSVLLDEACRTARAAGVRVLRCTGCEVESGLPFAGLHQLLRPVLDLAQELPARQRTALLGVFGLDEGAEPDSAQNPLLTSLGALTLLSDLAARGPVLLVVDDAHWLDVGTLDTLAFVARRLEGEPVALLVAARDQSVPAQFAREFPLLSVDPLDAASAGRLLDLQPEAPAGRARSRILDEAAGVPLALVELARAVARDPSAARGSLPLTDRLEAIFAQDLPALPPATRQLLLLAAAAETAELPLILSAAAPDTTPADWHPAERAGLIRIDDGRLRFRHPLIRSAVYQSATYAQRHAAHLSLAEVFTGDPDRRAWHRAAAVEGVDEGVAEELEAGAGRARRRGGYAAAATALERAAQLSPDPADRARRLVRAATMAMYAGHPRWVAEITARVTALTEDPAVLAEASLRAGWALAVTTQFEGSLGYLLPLADAATEENPVLALDALATATTPAYNSGEPAHREKIVRIAERVPEQEDDSDRLWILAGTDPLRHRTQALALLHADRDGAGRGGPPADGESGPVRDRPLSQLITWGAAAWVLDETGEAVRLLGAALEHLRRSPTGGANATVAQALALAQYESGAWTAARASLDEAYRTAAEGGLENVVAGSPILGATLLALRGDPDAARTAVQRAVHGVDLPTCRSLKVRAHYALGAAAQAEGDHATAYDRFRAVFTQDGEPLHFHASDYHLADLAAVAVRTGRAGEARAVLDAAGRRHAEGEVSPRLAALVDRAHALLAEPDDAERHFQRSLGRPTGDRWPFERAQTRLDYAEWLRRRRRATEARPLLSAALEVFENLGARPWTERTLAELRAAGVHATAGPGQETDLSELTPQQLQIARLAAAGLTNREIGERIFLSPRTVGFHLYRIFPKLGVTARAQLRDVLPEALREVPGA</sequence>
<dbReference type="GO" id="GO:0004016">
    <property type="term" value="F:adenylate cyclase activity"/>
    <property type="evidence" value="ECO:0007669"/>
    <property type="project" value="TreeGrafter"/>
</dbReference>
<dbReference type="InterPro" id="IPR027417">
    <property type="entry name" value="P-loop_NTPase"/>
</dbReference>
<evidence type="ECO:0000259" key="4">
    <source>
        <dbReference type="PROSITE" id="PS50043"/>
    </source>
</evidence>
<dbReference type="CDD" id="cd06170">
    <property type="entry name" value="LuxR_C_like"/>
    <property type="match status" value="1"/>
</dbReference>
<dbReference type="GO" id="GO:0003677">
    <property type="term" value="F:DNA binding"/>
    <property type="evidence" value="ECO:0007669"/>
    <property type="project" value="InterPro"/>
</dbReference>
<dbReference type="PRINTS" id="PR00038">
    <property type="entry name" value="HTHLUXR"/>
</dbReference>
<feature type="region of interest" description="Disordered" evidence="3">
    <location>
        <begin position="584"/>
        <end position="603"/>
    </location>
</feature>
<dbReference type="SMART" id="SM00421">
    <property type="entry name" value="HTH_LUXR"/>
    <property type="match status" value="1"/>
</dbReference>
<dbReference type="GO" id="GO:0005524">
    <property type="term" value="F:ATP binding"/>
    <property type="evidence" value="ECO:0007669"/>
    <property type="project" value="UniProtKB-KW"/>
</dbReference>
<keyword evidence="1" id="KW-0547">Nucleotide-binding</keyword>
<evidence type="ECO:0000313" key="6">
    <source>
        <dbReference type="Proteomes" id="UP000677413"/>
    </source>
</evidence>
<dbReference type="Pfam" id="PF00196">
    <property type="entry name" value="GerE"/>
    <property type="match status" value="1"/>
</dbReference>
<dbReference type="SUPFAM" id="SSF52540">
    <property type="entry name" value="P-loop containing nucleoside triphosphate hydrolases"/>
    <property type="match status" value="1"/>
</dbReference>
<evidence type="ECO:0000256" key="3">
    <source>
        <dbReference type="SAM" id="MobiDB-lite"/>
    </source>
</evidence>
<dbReference type="Gene3D" id="1.10.10.10">
    <property type="entry name" value="Winged helix-like DNA-binding domain superfamily/Winged helix DNA-binding domain"/>
    <property type="match status" value="1"/>
</dbReference>
<evidence type="ECO:0000313" key="5">
    <source>
        <dbReference type="EMBL" id="MBQ0851701.1"/>
    </source>
</evidence>
<dbReference type="PANTHER" id="PTHR16305:SF35">
    <property type="entry name" value="TRANSCRIPTIONAL ACTIVATOR DOMAIN"/>
    <property type="match status" value="1"/>
</dbReference>
<protein>
    <submittedName>
        <fullName evidence="5">AAA family ATPase</fullName>
    </submittedName>
</protein>
<comment type="caution">
    <text evidence="5">The sequence shown here is derived from an EMBL/GenBank/DDBJ whole genome shotgun (WGS) entry which is preliminary data.</text>
</comment>
<organism evidence="5 6">
    <name type="scientific">Streptomyces liliiviolaceus</name>
    <dbReference type="NCBI Taxonomy" id="2823109"/>
    <lineage>
        <taxon>Bacteria</taxon>
        <taxon>Bacillati</taxon>
        <taxon>Actinomycetota</taxon>
        <taxon>Actinomycetes</taxon>
        <taxon>Kitasatosporales</taxon>
        <taxon>Streptomycetaceae</taxon>
        <taxon>Streptomyces</taxon>
    </lineage>
</organism>
<dbReference type="InterPro" id="IPR041664">
    <property type="entry name" value="AAA_16"/>
</dbReference>
<dbReference type="InterPro" id="IPR000792">
    <property type="entry name" value="Tscrpt_reg_LuxR_C"/>
</dbReference>
<gene>
    <name evidence="5" type="ORF">J8N05_26405</name>
</gene>
<dbReference type="Gene3D" id="3.40.50.300">
    <property type="entry name" value="P-loop containing nucleotide triphosphate hydrolases"/>
    <property type="match status" value="1"/>
</dbReference>
<dbReference type="PROSITE" id="PS50043">
    <property type="entry name" value="HTH_LUXR_2"/>
    <property type="match status" value="1"/>
</dbReference>
<dbReference type="PANTHER" id="PTHR16305">
    <property type="entry name" value="TESTICULAR SOLUBLE ADENYLYL CYCLASE"/>
    <property type="match status" value="1"/>
</dbReference>
<keyword evidence="2" id="KW-0067">ATP-binding</keyword>
<dbReference type="Pfam" id="PF13191">
    <property type="entry name" value="AAA_16"/>
    <property type="match status" value="1"/>
</dbReference>
<dbReference type="InterPro" id="IPR011990">
    <property type="entry name" value="TPR-like_helical_dom_sf"/>
</dbReference>